<name>A0A9N7RC12_STRHE</name>
<protein>
    <submittedName>
        <fullName evidence="1">Uncharacterized protein</fullName>
    </submittedName>
</protein>
<dbReference type="AlphaFoldDB" id="A0A9N7RC12"/>
<reference evidence="1" key="1">
    <citation type="submission" date="2019-12" db="EMBL/GenBank/DDBJ databases">
        <authorList>
            <person name="Scholes J."/>
        </authorList>
    </citation>
    <scope>NUCLEOTIDE SEQUENCE</scope>
</reference>
<dbReference type="EMBL" id="CACSLK010020742">
    <property type="protein sequence ID" value="CAA0820921.1"/>
    <property type="molecule type" value="Genomic_DNA"/>
</dbReference>
<comment type="caution">
    <text evidence="1">The sequence shown here is derived from an EMBL/GenBank/DDBJ whole genome shotgun (WGS) entry which is preliminary data.</text>
</comment>
<dbReference type="Proteomes" id="UP001153555">
    <property type="component" value="Unassembled WGS sequence"/>
</dbReference>
<evidence type="ECO:0000313" key="2">
    <source>
        <dbReference type="Proteomes" id="UP001153555"/>
    </source>
</evidence>
<evidence type="ECO:0000313" key="1">
    <source>
        <dbReference type="EMBL" id="CAA0820921.1"/>
    </source>
</evidence>
<dbReference type="OrthoDB" id="10368708at2759"/>
<sequence>MLSKDVLLAAPEMLHPKFFPFATPTPDGKRIVVFSSKMPFPTENPNEQIDFEVYDPKKGGGYPWRKLPSLRDSLHGTRRDIEILGFTFVTNSKMLFRTTEGIFVFDIDVPDLGWRKEDLYFGAKKVPFGGPFFVIGDDDDDDEIQLCVAGTGAYDISSWAQREYRERLFDWSKASQFPISSFARDFRFEVRRFIKTDVVYNEERRHLQVVHLQTAVEKDTWIAYILLDVSEYNLEKYEENYRKEVVEGEGPEKKKCLLNASVVKSFKFKLDREMCWSFIPDCLSVIQA</sequence>
<accession>A0A9N7RC12</accession>
<gene>
    <name evidence="1" type="ORF">SHERM_18923</name>
</gene>
<keyword evidence="2" id="KW-1185">Reference proteome</keyword>
<organism evidence="1 2">
    <name type="scientific">Striga hermonthica</name>
    <name type="common">Purple witchweed</name>
    <name type="synonym">Buchnera hermonthica</name>
    <dbReference type="NCBI Taxonomy" id="68872"/>
    <lineage>
        <taxon>Eukaryota</taxon>
        <taxon>Viridiplantae</taxon>
        <taxon>Streptophyta</taxon>
        <taxon>Embryophyta</taxon>
        <taxon>Tracheophyta</taxon>
        <taxon>Spermatophyta</taxon>
        <taxon>Magnoliopsida</taxon>
        <taxon>eudicotyledons</taxon>
        <taxon>Gunneridae</taxon>
        <taxon>Pentapetalae</taxon>
        <taxon>asterids</taxon>
        <taxon>lamiids</taxon>
        <taxon>Lamiales</taxon>
        <taxon>Orobanchaceae</taxon>
        <taxon>Buchnereae</taxon>
        <taxon>Striga</taxon>
    </lineage>
</organism>
<proteinExistence type="predicted"/>